<keyword evidence="1" id="KW-0732">Signal</keyword>
<dbReference type="AlphaFoldDB" id="A0A084SIU3"/>
<dbReference type="RefSeq" id="WP_043408963.1">
    <property type="nucleotide sequence ID" value="NZ_JPMI01000294.1"/>
</dbReference>
<accession>A0A084SIU3</accession>
<dbReference type="EMBL" id="JPMI01000294">
    <property type="protein sequence ID" value="KFA88378.1"/>
    <property type="molecule type" value="Genomic_DNA"/>
</dbReference>
<sequence length="245" mass="27480">MSARYRQGTKTVLVAGWLALVPVAAARPPAPEPPSEPSSGAPGGGSRVIDRVVAVIGTQVLTLSELEFETRVSLVQRGAVRAAEAPLDEKTLRGALELAINYRLLVAGADRLQAFQAERSEVEARLRSFRDRFEDETALLAFLARHDADVEQLTVVLERNVRAERILDSRIRLRAQVSDADVRRYWEEHKGTLGGPFEAVRDTLREKLFRERYTRLAGEEFQQVRESARIRRVAPFARLQEGEQP</sequence>
<protein>
    <recommendedName>
        <fullName evidence="4">Peptidylprolyl isomerase</fullName>
    </recommendedName>
</protein>
<feature type="chain" id="PRO_5001781287" description="Peptidylprolyl isomerase" evidence="1">
    <location>
        <begin position="27"/>
        <end position="245"/>
    </location>
</feature>
<organism evidence="2 3">
    <name type="scientific">Archangium violaceum Cb vi76</name>
    <dbReference type="NCBI Taxonomy" id="1406225"/>
    <lineage>
        <taxon>Bacteria</taxon>
        <taxon>Pseudomonadati</taxon>
        <taxon>Myxococcota</taxon>
        <taxon>Myxococcia</taxon>
        <taxon>Myxococcales</taxon>
        <taxon>Cystobacterineae</taxon>
        <taxon>Archangiaceae</taxon>
        <taxon>Archangium</taxon>
    </lineage>
</organism>
<gene>
    <name evidence="2" type="ORF">Q664_41695</name>
</gene>
<dbReference type="InterPro" id="IPR027304">
    <property type="entry name" value="Trigger_fact/SurA_dom_sf"/>
</dbReference>
<evidence type="ECO:0008006" key="4">
    <source>
        <dbReference type="Google" id="ProtNLM"/>
    </source>
</evidence>
<reference evidence="2 3" key="1">
    <citation type="submission" date="2014-07" db="EMBL/GenBank/DDBJ databases">
        <title>Draft Genome Sequence of Gephyronic Acid Producer, Cystobacter violaceus Strain Cb vi76.</title>
        <authorList>
            <person name="Stevens D.C."/>
            <person name="Young J."/>
            <person name="Carmichael R."/>
            <person name="Tan J."/>
            <person name="Taylor R.E."/>
        </authorList>
    </citation>
    <scope>NUCLEOTIDE SEQUENCE [LARGE SCALE GENOMIC DNA]</scope>
    <source>
        <strain evidence="2 3">Cb vi76</strain>
    </source>
</reference>
<evidence type="ECO:0000256" key="1">
    <source>
        <dbReference type="SAM" id="SignalP"/>
    </source>
</evidence>
<dbReference type="Proteomes" id="UP000028547">
    <property type="component" value="Unassembled WGS sequence"/>
</dbReference>
<comment type="caution">
    <text evidence="2">The sequence shown here is derived from an EMBL/GenBank/DDBJ whole genome shotgun (WGS) entry which is preliminary data.</text>
</comment>
<dbReference type="SUPFAM" id="SSF109998">
    <property type="entry name" value="Triger factor/SurA peptide-binding domain-like"/>
    <property type="match status" value="1"/>
</dbReference>
<proteinExistence type="predicted"/>
<feature type="signal peptide" evidence="1">
    <location>
        <begin position="1"/>
        <end position="26"/>
    </location>
</feature>
<evidence type="ECO:0000313" key="2">
    <source>
        <dbReference type="EMBL" id="KFA88378.1"/>
    </source>
</evidence>
<evidence type="ECO:0000313" key="3">
    <source>
        <dbReference type="Proteomes" id="UP000028547"/>
    </source>
</evidence>
<dbReference type="Gene3D" id="1.10.4030.10">
    <property type="entry name" value="Porin chaperone SurA, peptide-binding domain"/>
    <property type="match status" value="1"/>
</dbReference>
<name>A0A084SIU3_9BACT</name>